<dbReference type="InterPro" id="IPR044974">
    <property type="entry name" value="Disease_R_plants"/>
</dbReference>
<keyword evidence="2" id="KW-0433">Leucine-rich repeat</keyword>
<comment type="caution">
    <text evidence="12">The sequence shown here is derived from an EMBL/GenBank/DDBJ whole genome shotgun (WGS) entry which is preliminary data.</text>
</comment>
<name>A0ABQ8A7C0_BRANA</name>
<dbReference type="Proteomes" id="UP000824890">
    <property type="component" value="Unassembled WGS sequence"/>
</dbReference>
<dbReference type="PRINTS" id="PR00364">
    <property type="entry name" value="DISEASERSIST"/>
</dbReference>
<proteinExistence type="predicted"/>
<feature type="compositionally biased region" description="Polar residues" evidence="8">
    <location>
        <begin position="1756"/>
        <end position="1765"/>
    </location>
</feature>
<dbReference type="Gene3D" id="3.40.50.2000">
    <property type="entry name" value="Glycogen Phosphorylase B"/>
    <property type="match status" value="1"/>
</dbReference>
<dbReference type="Pfam" id="PF07725">
    <property type="entry name" value="LRR_3"/>
    <property type="match status" value="1"/>
</dbReference>
<feature type="domain" description="C-JID" evidence="11">
    <location>
        <begin position="848"/>
        <end position="936"/>
    </location>
</feature>
<sequence length="1867" mass="209266">MAGAIKAFKPQFVSSDPILGIGHSDASNVASVQRSYSDSPTVFQIGSMEPGSSGTITRKQYVRRRPPKGIRKAAALALMDQSQEDVEDRREGKQESMRSHKMSNIIIAGEFSEMFGAVERPQAWPSFLHYAGQIESSMAGIAGCKLQVASREINRGATFIARSVTASVFVSGSEADLINELASNIMDVLPLTPSNDFDDFVGLEDRVMEMKTMLNLQTKEVKVIGIWGTAGIGKTTAARVLYNQISPGFSFSTFLENIKGCFERSCGNDHQLKLRFQGKLLSQIFNQKDIVVGHLGWAPQKLSDKKVLVVLDEVDSWWQLEEMAKRAWFGPGSMVIITTEDRKLLKALGLEANQIYEMKLPTGYEARQIFCLSAFGQKFPNNGFEHLAWEVTWLTGNLPLGLRVMGSYLRGLSKDEWKDALPSLRSSLHGEIESTLKLSYNGTGTVLGIRLPYYPEKVLQMSKRAFQGMNHLQFLHLSSDDTLCLPAEGLNCFPDKLRLLDWRRCPLRIWPSKFSGKFLVELIMPHSNFEKLWDGIKPLPCLKRMDLNKSSHLNEIPDLSKATSLEILNLSHCRSLLELPSSIGRLISVEELDLRRFSSVEELSDCSGLLDLSYSGIGALELPLSIRTWSCFYRLDMSGLSDLKKFPNVPYSIKTLELSYTGIEEIPPCIENLYCLEELTMWKCKNLEIVSPNISKLANLETIQLCKGGGETFTAMMYGFANWRHQWILISDLNIHYILPRCLPEKVLTPPFSSLCLVGPDLKTIPDCIRRLSGLGQLNISPCENLTALPPLPASLLALDACGCYYLESIDSSFQNPIRLNFADCCNLNQKARKLIQTAPGEYAYALLPGEEVPAHFTHRAISSSLTIDLTPRHLPSSFRFKACVLLSELCGYLNVSCCVRGKQNGLTAPYGSTQLRYMPYLYSSRNHLYIFEDYVSLSQDCPEAKDPTFSELSFLFTVDEALVVEGCGTYEKRYIQQWLMYKQTCPKTKKSSLTANKYDRPEASDAPIGLFSDDIDLLLQRISSPSSVEDQTKAENELRPQTKRLDNVPALFVAKIHASISQLLTPLSALGEAIDSNPGLQKDIITALLYISSFEENKNSIDSNKIIIGNSETLKALVHVIKEDHFTAAISASYAVFQLCYLPQNRGKVVSEVKPSERIAGGSNKLKSKFSHRRYYPDSFDPEPLKDPPQTSASSGTGNDKIRYRSPPSTELMESEQPRFDIDAGTSGIWIEIRIFFLLGMNLSSSCRESEADLINELATNIMVTKLAGKLPLGLRVMGSYLRGMSKDEWIDALPSLRSSLDSEIESTLRLSYNVLRALELPLSVRTWSSFYRLDMSGLSDLKKFPNVPYSIVELDLSNTGIEEIPPCIENLYCLEKLKMMGCRKLEIVSPNISKLEKLKTIALCKNGAEALGVDGPFKATIDGFDKWCHQWLLISDLNIHYILPRCLTEKVLTPPFSSLRLIGPELNTIPDCIRRLSGLGQLDISACRKLTALPPLPASLEALNACGCAYLESIDSSFQNPIRLNFADCYNLNQKARKLIQTSACEYALLPGEEVPAHFTHQAISSSLTIDLTPRHLPSSFRFKACILLSRLLGSLNVSCCVRGKQTGLTLPYGSTQLRYMSDLYSPRNHLYIFEDSVSLSQDFPEAKDATFSELSFLAETRSWKRMRLSLVDRERTRLKLIKEEEDKYSTFSKLAKQGSQRAVKEAKAILQWIKRSVKSSERIAGGSNKLKSKFSHRRYYPDSFDPEPLKDPPQTSASSGTGNDKIRYRSPPSTELMESEQPRFDIDAGTSGIWIEIRIFFLLGMNLSSSCSFLMTKYPDSDIYWKDFENKYHFSCRFTTDFIITSTYQEIAGTKNTVGQYESN</sequence>
<dbReference type="InterPro" id="IPR045344">
    <property type="entry name" value="C-JID"/>
</dbReference>
<evidence type="ECO:0000256" key="6">
    <source>
        <dbReference type="ARBA" id="ARBA00023027"/>
    </source>
</evidence>
<dbReference type="SUPFAM" id="SSF52540">
    <property type="entry name" value="P-loop containing nucleoside triphosphate hydrolases"/>
    <property type="match status" value="2"/>
</dbReference>
<feature type="region of interest" description="Disordered" evidence="8">
    <location>
        <begin position="80"/>
        <end position="99"/>
    </location>
</feature>
<dbReference type="Pfam" id="PF00931">
    <property type="entry name" value="NB-ARC"/>
    <property type="match status" value="1"/>
</dbReference>
<feature type="domain" description="Sucrose synthase first GT-B" evidence="9">
    <location>
        <begin position="1818"/>
        <end position="1866"/>
    </location>
</feature>
<dbReference type="InterPro" id="IPR000368">
    <property type="entry name" value="Sucrose_synth_GT-B1"/>
</dbReference>
<accession>A0ABQ8A7C0</accession>
<evidence type="ECO:0000313" key="12">
    <source>
        <dbReference type="EMBL" id="KAH0888435.1"/>
    </source>
</evidence>
<dbReference type="EMBL" id="JAGKQM010000013">
    <property type="protein sequence ID" value="KAH0888435.1"/>
    <property type="molecule type" value="Genomic_DNA"/>
</dbReference>
<feature type="compositionally biased region" description="Basic and acidic residues" evidence="8">
    <location>
        <begin position="87"/>
        <end position="98"/>
    </location>
</feature>
<evidence type="ECO:0000259" key="9">
    <source>
        <dbReference type="Pfam" id="PF00862"/>
    </source>
</evidence>
<evidence type="ECO:0000259" key="11">
    <source>
        <dbReference type="Pfam" id="PF20160"/>
    </source>
</evidence>
<evidence type="ECO:0000256" key="3">
    <source>
        <dbReference type="ARBA" id="ARBA00022676"/>
    </source>
</evidence>
<keyword evidence="6" id="KW-0520">NAD</keyword>
<evidence type="ECO:0000256" key="4">
    <source>
        <dbReference type="ARBA" id="ARBA00022679"/>
    </source>
</evidence>
<feature type="region of interest" description="Disordered" evidence="8">
    <location>
        <begin position="1747"/>
        <end position="1785"/>
    </location>
</feature>
<dbReference type="InterPro" id="IPR011713">
    <property type="entry name" value="Leu-rich_rpt_3"/>
</dbReference>
<evidence type="ECO:0000256" key="1">
    <source>
        <dbReference type="ARBA" id="ARBA00011982"/>
    </source>
</evidence>
<keyword evidence="5" id="KW-0677">Repeat</keyword>
<feature type="domain" description="NB-ARC" evidence="10">
    <location>
        <begin position="210"/>
        <end position="376"/>
    </location>
</feature>
<keyword evidence="3" id="KW-0328">Glycosyltransferase</keyword>
<dbReference type="InterPro" id="IPR002182">
    <property type="entry name" value="NB-ARC"/>
</dbReference>
<keyword evidence="13" id="KW-1185">Reference proteome</keyword>
<evidence type="ECO:0000259" key="10">
    <source>
        <dbReference type="Pfam" id="PF00931"/>
    </source>
</evidence>
<feature type="compositionally biased region" description="Polar residues" evidence="8">
    <location>
        <begin position="1190"/>
        <end position="1199"/>
    </location>
</feature>
<evidence type="ECO:0000256" key="5">
    <source>
        <dbReference type="ARBA" id="ARBA00022737"/>
    </source>
</evidence>
<evidence type="ECO:0000256" key="2">
    <source>
        <dbReference type="ARBA" id="ARBA00022614"/>
    </source>
</evidence>
<comment type="catalytic activity">
    <reaction evidence="7">
        <text>NAD(+) + H2O = ADP-D-ribose + nicotinamide + H(+)</text>
        <dbReference type="Rhea" id="RHEA:16301"/>
        <dbReference type="ChEBI" id="CHEBI:15377"/>
        <dbReference type="ChEBI" id="CHEBI:15378"/>
        <dbReference type="ChEBI" id="CHEBI:17154"/>
        <dbReference type="ChEBI" id="CHEBI:57540"/>
        <dbReference type="ChEBI" id="CHEBI:57967"/>
        <dbReference type="EC" id="3.2.2.6"/>
    </reaction>
    <physiologicalReaction direction="left-to-right" evidence="7">
        <dbReference type="Rhea" id="RHEA:16302"/>
    </physiologicalReaction>
</comment>
<evidence type="ECO:0000256" key="8">
    <source>
        <dbReference type="SAM" id="MobiDB-lite"/>
    </source>
</evidence>
<reference evidence="12 13" key="1">
    <citation type="submission" date="2021-05" db="EMBL/GenBank/DDBJ databases">
        <title>Genome Assembly of Synthetic Allotetraploid Brassica napus Reveals Homoeologous Exchanges between Subgenomes.</title>
        <authorList>
            <person name="Davis J.T."/>
        </authorList>
    </citation>
    <scope>NUCLEOTIDE SEQUENCE [LARGE SCALE GENOMIC DNA]</scope>
    <source>
        <strain evidence="13">cv. Da-Ae</strain>
        <tissue evidence="12">Seedling</tissue>
    </source>
</reference>
<evidence type="ECO:0000256" key="7">
    <source>
        <dbReference type="ARBA" id="ARBA00047304"/>
    </source>
</evidence>
<dbReference type="InterPro" id="IPR027417">
    <property type="entry name" value="P-loop_NTPase"/>
</dbReference>
<dbReference type="Gene3D" id="1.10.8.430">
    <property type="entry name" value="Helical domain of apoptotic protease-activating factors"/>
    <property type="match status" value="2"/>
</dbReference>
<dbReference type="Gene3D" id="3.40.50.300">
    <property type="entry name" value="P-loop containing nucleotide triphosphate hydrolases"/>
    <property type="match status" value="1"/>
</dbReference>
<evidence type="ECO:0000313" key="13">
    <source>
        <dbReference type="Proteomes" id="UP000824890"/>
    </source>
</evidence>
<feature type="region of interest" description="Disordered" evidence="8">
    <location>
        <begin position="1179"/>
        <end position="1219"/>
    </location>
</feature>
<dbReference type="Pfam" id="PF20160">
    <property type="entry name" value="C-JID"/>
    <property type="match status" value="2"/>
</dbReference>
<dbReference type="Gene3D" id="3.80.10.10">
    <property type="entry name" value="Ribonuclease Inhibitor"/>
    <property type="match status" value="4"/>
</dbReference>
<dbReference type="InterPro" id="IPR042197">
    <property type="entry name" value="Apaf_helical"/>
</dbReference>
<feature type="domain" description="C-JID" evidence="11">
    <location>
        <begin position="1552"/>
        <end position="1624"/>
    </location>
</feature>
<protein>
    <recommendedName>
        <fullName evidence="1">ADP-ribosyl cyclase/cyclic ADP-ribose hydrolase</fullName>
        <ecNumber evidence="1">3.2.2.6</ecNumber>
    </recommendedName>
</protein>
<dbReference type="SUPFAM" id="SSF52058">
    <property type="entry name" value="L domain-like"/>
    <property type="match status" value="2"/>
</dbReference>
<keyword evidence="4" id="KW-0808">Transferase</keyword>
<dbReference type="PANTHER" id="PTHR11017">
    <property type="entry name" value="LEUCINE-RICH REPEAT-CONTAINING PROTEIN"/>
    <property type="match status" value="1"/>
</dbReference>
<organism evidence="12 13">
    <name type="scientific">Brassica napus</name>
    <name type="common">Rape</name>
    <dbReference type="NCBI Taxonomy" id="3708"/>
    <lineage>
        <taxon>Eukaryota</taxon>
        <taxon>Viridiplantae</taxon>
        <taxon>Streptophyta</taxon>
        <taxon>Embryophyta</taxon>
        <taxon>Tracheophyta</taxon>
        <taxon>Spermatophyta</taxon>
        <taxon>Magnoliopsida</taxon>
        <taxon>eudicotyledons</taxon>
        <taxon>Gunneridae</taxon>
        <taxon>Pentapetalae</taxon>
        <taxon>rosids</taxon>
        <taxon>malvids</taxon>
        <taxon>Brassicales</taxon>
        <taxon>Brassicaceae</taxon>
        <taxon>Brassiceae</taxon>
        <taxon>Brassica</taxon>
    </lineage>
</organism>
<dbReference type="Pfam" id="PF00862">
    <property type="entry name" value="GT-B_Sucrose_synth"/>
    <property type="match status" value="1"/>
</dbReference>
<dbReference type="PANTHER" id="PTHR11017:SF320">
    <property type="entry name" value="BNAANNG27760D PROTEIN"/>
    <property type="match status" value="1"/>
</dbReference>
<dbReference type="InterPro" id="IPR032675">
    <property type="entry name" value="LRR_dom_sf"/>
</dbReference>
<dbReference type="EC" id="3.2.2.6" evidence="1"/>
<gene>
    <name evidence="12" type="ORF">HID58_050864</name>
</gene>